<dbReference type="InterPro" id="IPR002347">
    <property type="entry name" value="SDR_fam"/>
</dbReference>
<reference evidence="4" key="1">
    <citation type="submission" date="2016-10" db="EMBL/GenBank/DDBJ databases">
        <title>Sequence of Gallionella enrichment culture.</title>
        <authorList>
            <person name="Poehlein A."/>
            <person name="Muehling M."/>
            <person name="Daniel R."/>
        </authorList>
    </citation>
    <scope>NUCLEOTIDE SEQUENCE</scope>
</reference>
<dbReference type="AlphaFoldDB" id="A0A1J5Q6S0"/>
<gene>
    <name evidence="4" type="primary">actIII_5</name>
    <name evidence="4" type="ORF">GALL_426370</name>
</gene>
<protein>
    <submittedName>
        <fullName evidence="4">Putative ketoacyl reductase</fullName>
        <ecNumber evidence="4">1.3.1.-</ecNumber>
    </submittedName>
</protein>
<evidence type="ECO:0000313" key="4">
    <source>
        <dbReference type="EMBL" id="OIQ75695.1"/>
    </source>
</evidence>
<accession>A0A1J5Q6S0</accession>
<name>A0A1J5Q6S0_9ZZZZ</name>
<sequence length="242" mass="24947">MFEGKVALITGANKGIGFEIAKQLGMLGFTVVIGARDTDRGARAAALLRSLGVNASPLELDVTDATTIAAAAKTIGEQYGHLDVLVNNAGISGGAGTIPSGVPVELMRLVYETNVFGVVAITNAMLPLLLGAPAGRVVNMSSGLGSLALSSDLNSEFGKLNILAYQSSKAALNSVTVAYAKELRGSGILVNAADPGFTATDFNNHRGYRTVEQAATIAIRLACLKDDGPTGTFQDESGHVPW</sequence>
<evidence type="ECO:0000256" key="1">
    <source>
        <dbReference type="ARBA" id="ARBA00006484"/>
    </source>
</evidence>
<evidence type="ECO:0000256" key="3">
    <source>
        <dbReference type="ARBA" id="ARBA00023002"/>
    </source>
</evidence>
<keyword evidence="3 4" id="KW-0560">Oxidoreductase</keyword>
<dbReference type="PANTHER" id="PTHR43490:SF99">
    <property type="entry name" value="SHORT-CHAIN DEHYDROGENASE_REDUCTASE"/>
    <property type="match status" value="1"/>
</dbReference>
<dbReference type="Pfam" id="PF00106">
    <property type="entry name" value="adh_short"/>
    <property type="match status" value="1"/>
</dbReference>
<dbReference type="Gene3D" id="3.40.50.720">
    <property type="entry name" value="NAD(P)-binding Rossmann-like Domain"/>
    <property type="match status" value="1"/>
</dbReference>
<comment type="similarity">
    <text evidence="1">Belongs to the short-chain dehydrogenases/reductases (SDR) family.</text>
</comment>
<proteinExistence type="inferred from homology"/>
<dbReference type="CDD" id="cd05324">
    <property type="entry name" value="carb_red_PTCR-like_SDR_c"/>
    <property type="match status" value="1"/>
</dbReference>
<comment type="caution">
    <text evidence="4">The sequence shown here is derived from an EMBL/GenBank/DDBJ whole genome shotgun (WGS) entry which is preliminary data.</text>
</comment>
<dbReference type="PANTHER" id="PTHR43490">
    <property type="entry name" value="(+)-NEOMENTHOL DEHYDROGENASE"/>
    <property type="match status" value="1"/>
</dbReference>
<dbReference type="EMBL" id="MLJW01002085">
    <property type="protein sequence ID" value="OIQ75695.1"/>
    <property type="molecule type" value="Genomic_DNA"/>
</dbReference>
<dbReference type="InterPro" id="IPR036291">
    <property type="entry name" value="NAD(P)-bd_dom_sf"/>
</dbReference>
<organism evidence="4">
    <name type="scientific">mine drainage metagenome</name>
    <dbReference type="NCBI Taxonomy" id="410659"/>
    <lineage>
        <taxon>unclassified sequences</taxon>
        <taxon>metagenomes</taxon>
        <taxon>ecological metagenomes</taxon>
    </lineage>
</organism>
<dbReference type="SUPFAM" id="SSF51735">
    <property type="entry name" value="NAD(P)-binding Rossmann-fold domains"/>
    <property type="match status" value="1"/>
</dbReference>
<dbReference type="PRINTS" id="PR00080">
    <property type="entry name" value="SDRFAMILY"/>
</dbReference>
<dbReference type="EC" id="1.3.1.-" evidence="4"/>
<dbReference type="GO" id="GO:0016616">
    <property type="term" value="F:oxidoreductase activity, acting on the CH-OH group of donors, NAD or NADP as acceptor"/>
    <property type="evidence" value="ECO:0007669"/>
    <property type="project" value="InterPro"/>
</dbReference>
<keyword evidence="2" id="KW-0521">NADP</keyword>
<dbReference type="PRINTS" id="PR00081">
    <property type="entry name" value="GDHRDH"/>
</dbReference>
<evidence type="ECO:0000256" key="2">
    <source>
        <dbReference type="ARBA" id="ARBA00022857"/>
    </source>
</evidence>
<dbReference type="InterPro" id="IPR045313">
    <property type="entry name" value="CBR1-like"/>
</dbReference>